<dbReference type="EMBL" id="JARGDH010000002">
    <property type="protein sequence ID" value="KAL0276341.1"/>
    <property type="molecule type" value="Genomic_DNA"/>
</dbReference>
<gene>
    <name evidence="1" type="ORF">PYX00_003932</name>
</gene>
<organism evidence="1">
    <name type="scientific">Menopon gallinae</name>
    <name type="common">poultry shaft louse</name>
    <dbReference type="NCBI Taxonomy" id="328185"/>
    <lineage>
        <taxon>Eukaryota</taxon>
        <taxon>Metazoa</taxon>
        <taxon>Ecdysozoa</taxon>
        <taxon>Arthropoda</taxon>
        <taxon>Hexapoda</taxon>
        <taxon>Insecta</taxon>
        <taxon>Pterygota</taxon>
        <taxon>Neoptera</taxon>
        <taxon>Paraneoptera</taxon>
        <taxon>Psocodea</taxon>
        <taxon>Troctomorpha</taxon>
        <taxon>Phthiraptera</taxon>
        <taxon>Amblycera</taxon>
        <taxon>Menoponidae</taxon>
        <taxon>Menopon</taxon>
    </lineage>
</organism>
<accession>A0AAW2I3E3</accession>
<dbReference type="AlphaFoldDB" id="A0AAW2I3E3"/>
<protein>
    <submittedName>
        <fullName evidence="1">Uncharacterized protein</fullName>
    </submittedName>
</protein>
<proteinExistence type="predicted"/>
<reference evidence="1" key="1">
    <citation type="journal article" date="2024" name="Gigascience">
        <title>Chromosome-level genome of the poultry shaft louse Menopon gallinae provides insight into the host-switching and adaptive evolution of parasitic lice.</title>
        <authorList>
            <person name="Xu Y."/>
            <person name="Ma L."/>
            <person name="Liu S."/>
            <person name="Liang Y."/>
            <person name="Liu Q."/>
            <person name="He Z."/>
            <person name="Tian L."/>
            <person name="Duan Y."/>
            <person name="Cai W."/>
            <person name="Li H."/>
            <person name="Song F."/>
        </authorList>
    </citation>
    <scope>NUCLEOTIDE SEQUENCE</scope>
    <source>
        <strain evidence="1">Cailab_2023a</strain>
    </source>
</reference>
<evidence type="ECO:0000313" key="1">
    <source>
        <dbReference type="EMBL" id="KAL0276341.1"/>
    </source>
</evidence>
<comment type="caution">
    <text evidence="1">The sequence shown here is derived from an EMBL/GenBank/DDBJ whole genome shotgun (WGS) entry which is preliminary data.</text>
</comment>
<sequence>MAGLYYNFYKRTGDKADVSLAARPEMAQIFTADPSHPKCIGKNLFFLRIPISKLIYSTAEHERRRLLNKR</sequence>
<name>A0AAW2I3E3_9NEOP</name>